<accession>A0A0P6Y0U5</accession>
<evidence type="ECO:0000313" key="7">
    <source>
        <dbReference type="EMBL" id="KPL82502.1"/>
    </source>
</evidence>
<keyword evidence="4 6" id="KW-1133">Transmembrane helix</keyword>
<dbReference type="NCBIfam" id="TIGR00765">
    <property type="entry name" value="yihY_not_rbn"/>
    <property type="match status" value="1"/>
</dbReference>
<name>A0A0P6Y0U5_9CHLR</name>
<dbReference type="EMBL" id="LGKO01000005">
    <property type="protein sequence ID" value="KPL82502.1"/>
    <property type="molecule type" value="Genomic_DNA"/>
</dbReference>
<evidence type="ECO:0000256" key="1">
    <source>
        <dbReference type="ARBA" id="ARBA00004651"/>
    </source>
</evidence>
<feature type="transmembrane region" description="Helical" evidence="6">
    <location>
        <begin position="204"/>
        <end position="226"/>
    </location>
</feature>
<dbReference type="Proteomes" id="UP000050544">
    <property type="component" value="Unassembled WGS sequence"/>
</dbReference>
<sequence length="310" mass="35118">MPLNPPEKYAHLAQYAHQGYLKIRTLYRRTNRLSRGSLQIIRLTILRFSQARGAEAAASLSYYALFSLFPLLLIMISVLGFVLRREDAYQITLNMVTELMPGAQSLLERTLQEVLSRRSAYGLIGLLGALWSATGFFNTLVRNINYAWQGVKPRDLIRTRLMALLMVLIIILLLILSLASTPLINLLRQSHLPVRNGVPLEQTLLWTALSTLVPWTFTFLMFLGLYAWIPNTSVRWRAVLWGALFAALGWEIAKRAFVFYLSSGWARYELIYGSLGTVVVFMIWMYVSSMITLLGAHLTATIDENGKTAP</sequence>
<evidence type="ECO:0000313" key="8">
    <source>
        <dbReference type="Proteomes" id="UP000050544"/>
    </source>
</evidence>
<comment type="caution">
    <text evidence="7">The sequence shown here is derived from an EMBL/GenBank/DDBJ whole genome shotgun (WGS) entry which is preliminary data.</text>
</comment>
<dbReference type="InterPro" id="IPR017039">
    <property type="entry name" value="Virul_fac_BrkB"/>
</dbReference>
<keyword evidence="3 6" id="KW-0812">Transmembrane</keyword>
<feature type="transmembrane region" description="Helical" evidence="6">
    <location>
        <begin position="238"/>
        <end position="258"/>
    </location>
</feature>
<comment type="subcellular location">
    <subcellularLocation>
        <location evidence="1">Cell membrane</location>
        <topology evidence="1">Multi-pass membrane protein</topology>
    </subcellularLocation>
</comment>
<keyword evidence="2" id="KW-1003">Cell membrane</keyword>
<dbReference type="OrthoDB" id="163869at2"/>
<feature type="transmembrane region" description="Helical" evidence="6">
    <location>
        <begin position="62"/>
        <end position="83"/>
    </location>
</feature>
<dbReference type="RefSeq" id="WP_054521999.1">
    <property type="nucleotide sequence ID" value="NZ_LGKO01000005.1"/>
</dbReference>
<reference evidence="7 8" key="1">
    <citation type="submission" date="2015-07" db="EMBL/GenBank/DDBJ databases">
        <title>Whole genome sequence of Thermanaerothrix daxensis DSM 23592.</title>
        <authorList>
            <person name="Hemp J."/>
            <person name="Ward L.M."/>
            <person name="Pace L.A."/>
            <person name="Fischer W.W."/>
        </authorList>
    </citation>
    <scope>NUCLEOTIDE SEQUENCE [LARGE SCALE GENOMIC DNA]</scope>
    <source>
        <strain evidence="7 8">GNS-1</strain>
    </source>
</reference>
<evidence type="ECO:0000256" key="3">
    <source>
        <dbReference type="ARBA" id="ARBA00022692"/>
    </source>
</evidence>
<dbReference type="STRING" id="869279.SE15_10185"/>
<evidence type="ECO:0000256" key="4">
    <source>
        <dbReference type="ARBA" id="ARBA00022989"/>
    </source>
</evidence>
<proteinExistence type="predicted"/>
<dbReference type="Pfam" id="PF03631">
    <property type="entry name" value="Virul_fac_BrkB"/>
    <property type="match status" value="1"/>
</dbReference>
<gene>
    <name evidence="7" type="ORF">SE15_10185</name>
</gene>
<keyword evidence="8" id="KW-1185">Reference proteome</keyword>
<organism evidence="7 8">
    <name type="scientific">Thermanaerothrix daxensis</name>
    <dbReference type="NCBI Taxonomy" id="869279"/>
    <lineage>
        <taxon>Bacteria</taxon>
        <taxon>Bacillati</taxon>
        <taxon>Chloroflexota</taxon>
        <taxon>Anaerolineae</taxon>
        <taxon>Anaerolineales</taxon>
        <taxon>Anaerolineaceae</taxon>
        <taxon>Thermanaerothrix</taxon>
    </lineage>
</organism>
<evidence type="ECO:0000256" key="2">
    <source>
        <dbReference type="ARBA" id="ARBA00022475"/>
    </source>
</evidence>
<feature type="transmembrane region" description="Helical" evidence="6">
    <location>
        <begin position="270"/>
        <end position="287"/>
    </location>
</feature>
<dbReference type="PANTHER" id="PTHR30213">
    <property type="entry name" value="INNER MEMBRANE PROTEIN YHJD"/>
    <property type="match status" value="1"/>
</dbReference>
<dbReference type="PANTHER" id="PTHR30213:SF0">
    <property type="entry name" value="UPF0761 MEMBRANE PROTEIN YIHY"/>
    <property type="match status" value="1"/>
</dbReference>
<feature type="transmembrane region" description="Helical" evidence="6">
    <location>
        <begin position="120"/>
        <end position="141"/>
    </location>
</feature>
<dbReference type="GO" id="GO:0005886">
    <property type="term" value="C:plasma membrane"/>
    <property type="evidence" value="ECO:0007669"/>
    <property type="project" value="UniProtKB-SubCell"/>
</dbReference>
<dbReference type="PIRSF" id="PIRSF035875">
    <property type="entry name" value="RNase_BN"/>
    <property type="match status" value="1"/>
</dbReference>
<evidence type="ECO:0000256" key="5">
    <source>
        <dbReference type="ARBA" id="ARBA00023136"/>
    </source>
</evidence>
<feature type="transmembrane region" description="Helical" evidence="6">
    <location>
        <begin position="161"/>
        <end position="184"/>
    </location>
</feature>
<protein>
    <submittedName>
        <fullName evidence="7">Uncharacterized protein</fullName>
    </submittedName>
</protein>
<keyword evidence="5 6" id="KW-0472">Membrane</keyword>
<dbReference type="AlphaFoldDB" id="A0A0P6Y0U5"/>
<evidence type="ECO:0000256" key="6">
    <source>
        <dbReference type="SAM" id="Phobius"/>
    </source>
</evidence>
<dbReference type="PATRIC" id="fig|869279.4.peg.1648"/>